<dbReference type="InterPro" id="IPR039498">
    <property type="entry name" value="NTP_transf_5"/>
</dbReference>
<dbReference type="Pfam" id="PF14907">
    <property type="entry name" value="NTP_transf_5"/>
    <property type="match status" value="1"/>
</dbReference>
<dbReference type="RefSeq" id="WP_175591985.1">
    <property type="nucleotide sequence ID" value="NZ_JABWGN010000009.1"/>
</dbReference>
<proteinExistence type="predicted"/>
<dbReference type="Proteomes" id="UP000586042">
    <property type="component" value="Unassembled WGS sequence"/>
</dbReference>
<dbReference type="EMBL" id="JABWGN010000009">
    <property type="protein sequence ID" value="NUW34545.1"/>
    <property type="molecule type" value="Genomic_DNA"/>
</dbReference>
<gene>
    <name evidence="1" type="ORF">HTZ77_24345</name>
</gene>
<accession>A0A7Y6IAA1</accession>
<name>A0A7Y6IAA1_9ACTN</name>
<reference evidence="1 2" key="1">
    <citation type="submission" date="2020-06" db="EMBL/GenBank/DDBJ databases">
        <title>Nonomuraea sp. SMC257, a novel actinomycete isolated from soil.</title>
        <authorList>
            <person name="Chanama M."/>
        </authorList>
    </citation>
    <scope>NUCLEOTIDE SEQUENCE [LARGE SCALE GENOMIC DNA]</scope>
    <source>
        <strain evidence="1 2">SMC257</strain>
    </source>
</reference>
<evidence type="ECO:0000313" key="1">
    <source>
        <dbReference type="EMBL" id="NUW34545.1"/>
    </source>
</evidence>
<keyword evidence="2" id="KW-1185">Reference proteome</keyword>
<keyword evidence="1" id="KW-0808">Transferase</keyword>
<evidence type="ECO:0000313" key="2">
    <source>
        <dbReference type="Proteomes" id="UP000586042"/>
    </source>
</evidence>
<protein>
    <submittedName>
        <fullName evidence="1">Nucleotidyltransferase family protein</fullName>
    </submittedName>
</protein>
<sequence>MRTPSPLIDEQPELSLLLALCRVELSGDQISACRHLLTKYRDDLDWGFFIDQCGRHKVLPLVARHIVVHRLYLSPDGIPLIPYHGIYAGIYVGNRRRNEILAHEYAALFRALGAARFRYAVRKGPLIAEGLYGDPGLRRMYDLDILVAPADADAMHRLLRHHGYTQGRVSVDGGGIESFDRGTQVFWQLNVNNELPFVKLADTLLIEVYSIDLCLNIFQRRHTKDVPAEELLERRIPVRLCGEDAFALSPEDQFIDLCAHFYKEATTLYYIESGGDLQILKFLDVALAAARLSSEEWHGVVSRARDYDATDSVYYALHHARLLYPELVPQELLHDVRPAEDGFLDEYGALDGDVRTWAEPLARRLFLTDRRRSARGRSHVPRA</sequence>
<comment type="caution">
    <text evidence="1">The sequence shown here is derived from an EMBL/GenBank/DDBJ whole genome shotgun (WGS) entry which is preliminary data.</text>
</comment>
<dbReference type="GO" id="GO:0016740">
    <property type="term" value="F:transferase activity"/>
    <property type="evidence" value="ECO:0007669"/>
    <property type="project" value="UniProtKB-KW"/>
</dbReference>
<organism evidence="1 2">
    <name type="scientific">Nonomuraea montanisoli</name>
    <dbReference type="NCBI Taxonomy" id="2741721"/>
    <lineage>
        <taxon>Bacteria</taxon>
        <taxon>Bacillati</taxon>
        <taxon>Actinomycetota</taxon>
        <taxon>Actinomycetes</taxon>
        <taxon>Streptosporangiales</taxon>
        <taxon>Streptosporangiaceae</taxon>
        <taxon>Nonomuraea</taxon>
    </lineage>
</organism>
<dbReference type="AlphaFoldDB" id="A0A7Y6IAA1"/>